<sequence length="105" mass="11773">MNPIRQVLNVLLPIRPISGKSPVRYRTTAQALSSAIRIARRRKAVDLAASFATESVIEEIENSSVPWDFLKDRSDDAAREPTPAMAKKTVGNSDEFAEWHRLPSR</sequence>
<keyword evidence="3" id="KW-1185">Reference proteome</keyword>
<name>A0ABV2GWR6_9HYPH</name>
<reference evidence="2 3" key="1">
    <citation type="submission" date="2024-06" db="EMBL/GenBank/DDBJ databases">
        <title>Genomic Encyclopedia of Type Strains, Phase IV (KMG-IV): sequencing the most valuable type-strain genomes for metagenomic binning, comparative biology and taxonomic classification.</title>
        <authorList>
            <person name="Goeker M."/>
        </authorList>
    </citation>
    <scope>NUCLEOTIDE SEQUENCE [LARGE SCALE GENOMIC DNA]</scope>
    <source>
        <strain evidence="2 3">DSM 100022</strain>
    </source>
</reference>
<accession>A0ABV2GWR6</accession>
<proteinExistence type="predicted"/>
<gene>
    <name evidence="2" type="ORF">ABID19_005795</name>
</gene>
<dbReference type="RefSeq" id="WP_006199600.1">
    <property type="nucleotide sequence ID" value="NZ_JBEPMC010000013.1"/>
</dbReference>
<protein>
    <submittedName>
        <fullName evidence="2">Uncharacterized protein</fullName>
    </submittedName>
</protein>
<evidence type="ECO:0000313" key="2">
    <source>
        <dbReference type="EMBL" id="MET3582733.1"/>
    </source>
</evidence>
<dbReference type="EMBL" id="JBEPMC010000013">
    <property type="protein sequence ID" value="MET3582733.1"/>
    <property type="molecule type" value="Genomic_DNA"/>
</dbReference>
<feature type="region of interest" description="Disordered" evidence="1">
    <location>
        <begin position="76"/>
        <end position="105"/>
    </location>
</feature>
<evidence type="ECO:0000256" key="1">
    <source>
        <dbReference type="SAM" id="MobiDB-lite"/>
    </source>
</evidence>
<evidence type="ECO:0000313" key="3">
    <source>
        <dbReference type="Proteomes" id="UP001549204"/>
    </source>
</evidence>
<organism evidence="2 3">
    <name type="scientific">Mesorhizobium robiniae</name>
    <dbReference type="NCBI Taxonomy" id="559315"/>
    <lineage>
        <taxon>Bacteria</taxon>
        <taxon>Pseudomonadati</taxon>
        <taxon>Pseudomonadota</taxon>
        <taxon>Alphaproteobacteria</taxon>
        <taxon>Hyphomicrobiales</taxon>
        <taxon>Phyllobacteriaceae</taxon>
        <taxon>Mesorhizobium</taxon>
    </lineage>
</organism>
<comment type="caution">
    <text evidence="2">The sequence shown here is derived from an EMBL/GenBank/DDBJ whole genome shotgun (WGS) entry which is preliminary data.</text>
</comment>
<dbReference type="Proteomes" id="UP001549204">
    <property type="component" value="Unassembled WGS sequence"/>
</dbReference>